<organism evidence="1 2">
    <name type="scientific">Apolygus lucorum</name>
    <name type="common">Small green plant bug</name>
    <name type="synonym">Lygocoris lucorum</name>
    <dbReference type="NCBI Taxonomy" id="248454"/>
    <lineage>
        <taxon>Eukaryota</taxon>
        <taxon>Metazoa</taxon>
        <taxon>Ecdysozoa</taxon>
        <taxon>Arthropoda</taxon>
        <taxon>Hexapoda</taxon>
        <taxon>Insecta</taxon>
        <taxon>Pterygota</taxon>
        <taxon>Neoptera</taxon>
        <taxon>Paraneoptera</taxon>
        <taxon>Hemiptera</taxon>
        <taxon>Heteroptera</taxon>
        <taxon>Panheteroptera</taxon>
        <taxon>Cimicomorpha</taxon>
        <taxon>Miridae</taxon>
        <taxon>Mirini</taxon>
        <taxon>Apolygus</taxon>
    </lineage>
</organism>
<gene>
    <name evidence="1" type="ORF">GE061_005816</name>
</gene>
<proteinExistence type="predicted"/>
<protein>
    <submittedName>
        <fullName evidence="1">Uncharacterized protein</fullName>
    </submittedName>
</protein>
<evidence type="ECO:0000313" key="2">
    <source>
        <dbReference type="Proteomes" id="UP000466442"/>
    </source>
</evidence>
<sequence>MTVKREIRKFVVFGSDMAFSLCDLCRDSEIRQGVVSDVSCSIAVFIPDAHLQRFTVFRTPLIVPACQYTYSHQSGSPLSCGLSSSLNTH</sequence>
<accession>A0A8S9WZ27</accession>
<name>A0A8S9WZ27_APOLU</name>
<evidence type="ECO:0000313" key="1">
    <source>
        <dbReference type="EMBL" id="KAF6201368.1"/>
    </source>
</evidence>
<dbReference type="AlphaFoldDB" id="A0A8S9WZ27"/>
<dbReference type="Proteomes" id="UP000466442">
    <property type="component" value="Unassembled WGS sequence"/>
</dbReference>
<keyword evidence="2" id="KW-1185">Reference proteome</keyword>
<dbReference type="EMBL" id="WIXP02000013">
    <property type="protein sequence ID" value="KAF6201368.1"/>
    <property type="molecule type" value="Genomic_DNA"/>
</dbReference>
<reference evidence="1" key="1">
    <citation type="journal article" date="2021" name="Mol. Ecol. Resour.">
        <title>Apolygus lucorum genome provides insights into omnivorousness and mesophyll feeding.</title>
        <authorList>
            <person name="Liu Y."/>
            <person name="Liu H."/>
            <person name="Wang H."/>
            <person name="Huang T."/>
            <person name="Liu B."/>
            <person name="Yang B."/>
            <person name="Yin L."/>
            <person name="Li B."/>
            <person name="Zhang Y."/>
            <person name="Zhang S."/>
            <person name="Jiang F."/>
            <person name="Zhang X."/>
            <person name="Ren Y."/>
            <person name="Wang B."/>
            <person name="Wang S."/>
            <person name="Lu Y."/>
            <person name="Wu K."/>
            <person name="Fan W."/>
            <person name="Wang G."/>
        </authorList>
    </citation>
    <scope>NUCLEOTIDE SEQUENCE</scope>
    <source>
        <strain evidence="1">12Hb</strain>
    </source>
</reference>
<comment type="caution">
    <text evidence="1">The sequence shown here is derived from an EMBL/GenBank/DDBJ whole genome shotgun (WGS) entry which is preliminary data.</text>
</comment>